<dbReference type="SUPFAM" id="SSF49354">
    <property type="entry name" value="PapD-like"/>
    <property type="match status" value="1"/>
</dbReference>
<dbReference type="EMBL" id="VANI01000001">
    <property type="protein sequence ID" value="TLM79991.1"/>
    <property type="molecule type" value="Genomic_DNA"/>
</dbReference>
<evidence type="ECO:0000256" key="1">
    <source>
        <dbReference type="SAM" id="SignalP"/>
    </source>
</evidence>
<dbReference type="Pfam" id="PF00345">
    <property type="entry name" value="PapD_N"/>
    <property type="match status" value="1"/>
</dbReference>
<gene>
    <name evidence="3" type="ORF">FDY93_01035</name>
</gene>
<evidence type="ECO:0000313" key="3">
    <source>
        <dbReference type="EMBL" id="TLM79991.1"/>
    </source>
</evidence>
<dbReference type="InterPro" id="IPR013783">
    <property type="entry name" value="Ig-like_fold"/>
</dbReference>
<dbReference type="RefSeq" id="WP_138233876.1">
    <property type="nucleotide sequence ID" value="NZ_CP185860.1"/>
</dbReference>
<comment type="caution">
    <text evidence="3">The sequence shown here is derived from an EMBL/GenBank/DDBJ whole genome shotgun (WGS) entry which is preliminary data.</text>
</comment>
<evidence type="ECO:0000313" key="4">
    <source>
        <dbReference type="Proteomes" id="UP000306791"/>
    </source>
</evidence>
<dbReference type="InterPro" id="IPR016147">
    <property type="entry name" value="Pili_assmbl_chaperone_N"/>
</dbReference>
<feature type="chain" id="PRO_5047508010" description="Pili assembly chaperone N-terminal domain-containing protein" evidence="1">
    <location>
        <begin position="18"/>
        <end position="232"/>
    </location>
</feature>
<reference evidence="3 4" key="1">
    <citation type="submission" date="2019-05" db="EMBL/GenBank/DDBJ databases">
        <title>Microbulbifer harenosus sp. nov., an alginate-degrading bacterium isolated from coastal sand.</title>
        <authorList>
            <person name="Huang H."/>
            <person name="Mo K."/>
            <person name="Bao S."/>
        </authorList>
    </citation>
    <scope>NUCLEOTIDE SEQUENCE [LARGE SCALE GENOMIC DNA]</scope>
    <source>
        <strain evidence="3 4">HB161719</strain>
    </source>
</reference>
<keyword evidence="1" id="KW-0732">Signal</keyword>
<sequence>MKKLLIVLLLLVQPAEAAMTLDKIIVYLTDAPNSRDDILISNPDEAPLYLATEIYRVDNPGLENEARVRVTDPKEFRILVNPAKAVLAPGTRKRFRIMSLDTELDRERVYRVTFKPVVGEIKSDKPAVKILVAYQALVFVQPENGNYAFRLERRDNALQLTNTGNVNAQASNMEVCASEMSCTPLEFSERVYPGETVSISLPENAAGIRDGFLRFTAVNNKQSSTVDLPLAP</sequence>
<accession>A0ABY2UPW3</accession>
<proteinExistence type="predicted"/>
<dbReference type="InterPro" id="IPR050643">
    <property type="entry name" value="Periplasmic_pilus_chap"/>
</dbReference>
<dbReference type="Gene3D" id="2.60.40.10">
    <property type="entry name" value="Immunoglobulins"/>
    <property type="match status" value="1"/>
</dbReference>
<dbReference type="PANTHER" id="PTHR30251:SF4">
    <property type="entry name" value="SLR1668 PROTEIN"/>
    <property type="match status" value="1"/>
</dbReference>
<feature type="domain" description="Pili assembly chaperone N-terminal" evidence="2">
    <location>
        <begin position="30"/>
        <end position="144"/>
    </location>
</feature>
<dbReference type="Proteomes" id="UP000306791">
    <property type="component" value="Unassembled WGS sequence"/>
</dbReference>
<dbReference type="PANTHER" id="PTHR30251">
    <property type="entry name" value="PILUS ASSEMBLY CHAPERONE"/>
    <property type="match status" value="1"/>
</dbReference>
<protein>
    <recommendedName>
        <fullName evidence="2">Pili assembly chaperone N-terminal domain-containing protein</fullName>
    </recommendedName>
</protein>
<name>A0ABY2UPW3_9GAMM</name>
<keyword evidence="4" id="KW-1185">Reference proteome</keyword>
<dbReference type="InterPro" id="IPR008962">
    <property type="entry name" value="PapD-like_sf"/>
</dbReference>
<evidence type="ECO:0000259" key="2">
    <source>
        <dbReference type="Pfam" id="PF00345"/>
    </source>
</evidence>
<feature type="signal peptide" evidence="1">
    <location>
        <begin position="1"/>
        <end position="17"/>
    </location>
</feature>
<organism evidence="3 4">
    <name type="scientific">Microbulbifer harenosus</name>
    <dbReference type="NCBI Taxonomy" id="2576840"/>
    <lineage>
        <taxon>Bacteria</taxon>
        <taxon>Pseudomonadati</taxon>
        <taxon>Pseudomonadota</taxon>
        <taxon>Gammaproteobacteria</taxon>
        <taxon>Cellvibrionales</taxon>
        <taxon>Microbulbiferaceae</taxon>
        <taxon>Microbulbifer</taxon>
    </lineage>
</organism>